<dbReference type="EMBL" id="LZRT01000070">
    <property type="protein sequence ID" value="OUM87754.1"/>
    <property type="molecule type" value="Genomic_DNA"/>
</dbReference>
<gene>
    <name evidence="8" type="primary">divIB</name>
    <name evidence="10" type="ORF">BAA01_13185</name>
</gene>
<dbReference type="Proteomes" id="UP000196475">
    <property type="component" value="Unassembled WGS sequence"/>
</dbReference>
<comment type="similarity">
    <text evidence="8">Belongs to the FtsQ/DivIB family. DivIB subfamily.</text>
</comment>
<dbReference type="Gene3D" id="3.40.50.10960">
    <property type="match status" value="1"/>
</dbReference>
<dbReference type="InterPro" id="IPR034746">
    <property type="entry name" value="POTRA"/>
</dbReference>
<dbReference type="InterPro" id="IPR013685">
    <property type="entry name" value="POTRA_FtsQ_type"/>
</dbReference>
<evidence type="ECO:0000259" key="9">
    <source>
        <dbReference type="PROSITE" id="PS51779"/>
    </source>
</evidence>
<dbReference type="InterPro" id="IPR005548">
    <property type="entry name" value="Cell_div_FtsQ/DivIB_C"/>
</dbReference>
<comment type="function">
    <text evidence="8">Cell division protein that may be involved in stabilizing or promoting the assembly of the division complex.</text>
</comment>
<feature type="domain" description="POTRA" evidence="9">
    <location>
        <begin position="42"/>
        <end position="110"/>
    </location>
</feature>
<keyword evidence="2 8" id="KW-1003">Cell membrane</keyword>
<comment type="caution">
    <text evidence="10">The sequence shown here is derived from an EMBL/GenBank/DDBJ whole genome shotgun (WGS) entry which is preliminary data.</text>
</comment>
<evidence type="ECO:0000256" key="7">
    <source>
        <dbReference type="ARBA" id="ARBA00023306"/>
    </source>
</evidence>
<dbReference type="GO" id="GO:0043093">
    <property type="term" value="P:FtsZ-dependent cytokinesis"/>
    <property type="evidence" value="ECO:0007669"/>
    <property type="project" value="UniProtKB-UniRule"/>
</dbReference>
<dbReference type="Gene3D" id="3.10.20.310">
    <property type="entry name" value="membrane protein fhac"/>
    <property type="match status" value="1"/>
</dbReference>
<dbReference type="HAMAP" id="MF_00912">
    <property type="entry name" value="DivIB"/>
    <property type="match status" value="1"/>
</dbReference>
<protein>
    <recommendedName>
        <fullName evidence="8">Cell division protein DivIB</fullName>
    </recommendedName>
</protein>
<evidence type="ECO:0000313" key="11">
    <source>
        <dbReference type="Proteomes" id="UP000196475"/>
    </source>
</evidence>
<evidence type="ECO:0000256" key="8">
    <source>
        <dbReference type="HAMAP-Rule" id="MF_00912"/>
    </source>
</evidence>
<dbReference type="AlphaFoldDB" id="A0A1Y3PL15"/>
<evidence type="ECO:0000256" key="3">
    <source>
        <dbReference type="ARBA" id="ARBA00022618"/>
    </source>
</evidence>
<evidence type="ECO:0000256" key="2">
    <source>
        <dbReference type="ARBA" id="ARBA00022475"/>
    </source>
</evidence>
<dbReference type="GO" id="GO:0005886">
    <property type="term" value="C:plasma membrane"/>
    <property type="evidence" value="ECO:0007669"/>
    <property type="project" value="UniProtKB-SubCell"/>
</dbReference>
<dbReference type="PANTHER" id="PTHR37820">
    <property type="entry name" value="CELL DIVISION PROTEIN DIVIB"/>
    <property type="match status" value="1"/>
</dbReference>
<keyword evidence="7 8" id="KW-0131">Cell cycle</keyword>
<dbReference type="PANTHER" id="PTHR37820:SF1">
    <property type="entry name" value="CELL DIVISION PROTEIN FTSQ"/>
    <property type="match status" value="1"/>
</dbReference>
<keyword evidence="6 8" id="KW-0472">Membrane</keyword>
<proteinExistence type="inferred from homology"/>
<keyword evidence="4 8" id="KW-0812">Transmembrane</keyword>
<keyword evidence="5 8" id="KW-1133">Transmembrane helix</keyword>
<comment type="subcellular location">
    <subcellularLocation>
        <location evidence="8">Cell membrane</location>
        <topology evidence="8">Single-pass type II membrane protein</topology>
    </subcellularLocation>
    <subcellularLocation>
        <location evidence="1">Membrane</location>
    </subcellularLocation>
    <text evidence="8">Localizes to the division septum.</text>
</comment>
<name>A0A1Y3PL15_9BACI</name>
<evidence type="ECO:0000256" key="5">
    <source>
        <dbReference type="ARBA" id="ARBA00022989"/>
    </source>
</evidence>
<reference evidence="11" key="1">
    <citation type="submission" date="2016-06" db="EMBL/GenBank/DDBJ databases">
        <authorList>
            <person name="Nascimento L."/>
            <person name="Pereira R.V."/>
            <person name="Martins L.F."/>
            <person name="Quaggio R.B."/>
            <person name="Silva A.M."/>
            <person name="Setubal J.C."/>
        </authorList>
    </citation>
    <scope>NUCLEOTIDE SEQUENCE [LARGE SCALE GENOMIC DNA]</scope>
</reference>
<sequence length="264" mass="30506">MNELLPYRPKRPRMTSNRGMILFIILFFILLLCILYFQSPISRIQAVEVVGNQLLKAEEVVEASGLYQASTITLLHKRQIEKQIKSLPEVAHVELTYKFPNAVRIQIKEWQRIGNWETPEGPLVVLENGAVLQHRTWQESFKDKPFIRDWKNAQLLPKLITELKKLPPSILAQIHSIQPHPDKSETEQVILNMKDGFEVHTTLSELGKQLPLYPQIARYLRQQQLKDGVLHLDGAAWYQLSGKDEIADGNAERGKEHNPRKDQQ</sequence>
<dbReference type="InterPro" id="IPR050487">
    <property type="entry name" value="FtsQ_DivIB"/>
</dbReference>
<evidence type="ECO:0000256" key="6">
    <source>
        <dbReference type="ARBA" id="ARBA00023136"/>
    </source>
</evidence>
<dbReference type="PROSITE" id="PS51779">
    <property type="entry name" value="POTRA"/>
    <property type="match status" value="1"/>
</dbReference>
<dbReference type="InterPro" id="IPR026580">
    <property type="entry name" value="DivIB"/>
</dbReference>
<evidence type="ECO:0000256" key="1">
    <source>
        <dbReference type="ARBA" id="ARBA00004370"/>
    </source>
</evidence>
<feature type="transmembrane region" description="Helical" evidence="8">
    <location>
        <begin position="20"/>
        <end position="37"/>
    </location>
</feature>
<evidence type="ECO:0000256" key="4">
    <source>
        <dbReference type="ARBA" id="ARBA00022692"/>
    </source>
</evidence>
<evidence type="ECO:0000313" key="10">
    <source>
        <dbReference type="EMBL" id="OUM87754.1"/>
    </source>
</evidence>
<organism evidence="10 11">
    <name type="scientific">Bacillus thermozeamaize</name>
    <dbReference type="NCBI Taxonomy" id="230954"/>
    <lineage>
        <taxon>Bacteria</taxon>
        <taxon>Bacillati</taxon>
        <taxon>Bacillota</taxon>
        <taxon>Bacilli</taxon>
        <taxon>Bacillales</taxon>
        <taxon>Bacillaceae</taxon>
        <taxon>Bacillus</taxon>
    </lineage>
</organism>
<dbReference type="Pfam" id="PF03799">
    <property type="entry name" value="FtsQ_DivIB_C"/>
    <property type="match status" value="1"/>
</dbReference>
<keyword evidence="3 8" id="KW-0132">Cell division</keyword>
<accession>A0A1Y3PL15</accession>
<dbReference type="Pfam" id="PF08478">
    <property type="entry name" value="POTRA_1"/>
    <property type="match status" value="1"/>
</dbReference>
<dbReference type="GO" id="GO:0032153">
    <property type="term" value="C:cell division site"/>
    <property type="evidence" value="ECO:0007669"/>
    <property type="project" value="UniProtKB-UniRule"/>
</dbReference>